<keyword evidence="8" id="KW-0238">DNA-binding</keyword>
<evidence type="ECO:0000256" key="13">
    <source>
        <dbReference type="SAM" id="MobiDB-lite"/>
    </source>
</evidence>
<dbReference type="SUPFAM" id="SSF57667">
    <property type="entry name" value="beta-beta-alpha zinc fingers"/>
    <property type="match status" value="5"/>
</dbReference>
<dbReference type="PROSITE" id="PS00028">
    <property type="entry name" value="ZINC_FINGER_C2H2_1"/>
    <property type="match status" value="8"/>
</dbReference>
<evidence type="ECO:0000256" key="11">
    <source>
        <dbReference type="PROSITE-ProRule" id="PRU00042"/>
    </source>
</evidence>
<feature type="domain" description="C2H2-type" evidence="14">
    <location>
        <begin position="531"/>
        <end position="558"/>
    </location>
</feature>
<evidence type="ECO:0000256" key="12">
    <source>
        <dbReference type="SAM" id="Coils"/>
    </source>
</evidence>
<feature type="domain" description="C2H2-type" evidence="14">
    <location>
        <begin position="668"/>
        <end position="696"/>
    </location>
</feature>
<dbReference type="Proteomes" id="UP001497623">
    <property type="component" value="Unassembled WGS sequence"/>
</dbReference>
<comment type="similarity">
    <text evidence="2">Belongs to the krueppel C2H2-type zinc-finger protein family.</text>
</comment>
<evidence type="ECO:0000256" key="10">
    <source>
        <dbReference type="ARBA" id="ARBA00023242"/>
    </source>
</evidence>
<feature type="domain" description="C2H2-type" evidence="14">
    <location>
        <begin position="809"/>
        <end position="840"/>
    </location>
</feature>
<keyword evidence="6" id="KW-0862">Zinc</keyword>
<dbReference type="Gene3D" id="3.30.160.60">
    <property type="entry name" value="Classic Zinc Finger"/>
    <property type="match status" value="6"/>
</dbReference>
<evidence type="ECO:0000256" key="3">
    <source>
        <dbReference type="ARBA" id="ARBA00022723"/>
    </source>
</evidence>
<dbReference type="GO" id="GO:0000977">
    <property type="term" value="F:RNA polymerase II transcription regulatory region sequence-specific DNA binding"/>
    <property type="evidence" value="ECO:0007669"/>
    <property type="project" value="TreeGrafter"/>
</dbReference>
<feature type="domain" description="C2H2-type" evidence="14">
    <location>
        <begin position="757"/>
        <end position="785"/>
    </location>
</feature>
<evidence type="ECO:0000256" key="6">
    <source>
        <dbReference type="ARBA" id="ARBA00022833"/>
    </source>
</evidence>
<feature type="domain" description="C2H2-type" evidence="14">
    <location>
        <begin position="474"/>
        <end position="501"/>
    </location>
</feature>
<dbReference type="GO" id="GO:0005634">
    <property type="term" value="C:nucleus"/>
    <property type="evidence" value="ECO:0007669"/>
    <property type="project" value="UniProtKB-SubCell"/>
</dbReference>
<gene>
    <name evidence="15" type="ORF">MNOR_LOCUS4825</name>
</gene>
<dbReference type="FunFam" id="3.30.160.60:FF:000382">
    <property type="entry name" value="zinc finger protein 35 isoform X4"/>
    <property type="match status" value="1"/>
</dbReference>
<dbReference type="Pfam" id="PF00096">
    <property type="entry name" value="zf-C2H2"/>
    <property type="match status" value="1"/>
</dbReference>
<feature type="domain" description="C2H2-type" evidence="14">
    <location>
        <begin position="616"/>
        <end position="640"/>
    </location>
</feature>
<dbReference type="AlphaFoldDB" id="A0AAV2PXW2"/>
<keyword evidence="3" id="KW-0479">Metal-binding</keyword>
<sequence>MKTKDELSTFQLMEVEEVEGGECILLIETENDIVETLFFSPNSSSIGIQTDVVVFSNTSSFPILFCAQPSVGEASTLCNIPYKIDVGTSTMHNDINDIKKSEDKDSFKYISSSIACQSQGTINLETGKGNDISQLNIEQIHNSEDIHRVEDGIEHQPHIGSTTLDTSVTNLVHVKKFKANRNLNSNSVTSKFTTNVDTNFSSNFISTKSGIICKDNEMIVPKRRRGRPPKNNNGNDESGKFEKEMSKQNTMKHILTVVDTPRRRKRKQKHDADFEYEFPGRNEVLIKLESFDEGLIDESSNAEWKEGKNSNIYVGTEDFDEFDATAEQEDLDGKRKSRIFKEIEEDSLLSEIKKELTVMNDNSYLNSEFSNDCVDNSNEFIEENFADTLHQVDMQDMEKITDIKLCSKVKDAQSFDSQPLIKIPGITYNVKSKINDSEKAKKSKMCTTYLNSATVQREKYSKQKIHLEDGKIVYRCPKCNLDFDKRIKLKVHSRSHMKSEQKKAFNCEQCGKFCKDYRKYLAHKAFHDRTYKCQACNRSFALLANLKKHISLHPDAPDKVCDVCGAQFSLSEDLQNHFENQHKKDLLRMYAIKCVHCGKEYMRKQSYEKHINKAPYMCSICNKDWGCEYSLKRHFSLSHSQCVCEFCGKSVKKGALAHHVRLHMEAKVQCPHCPKKFTFRSKMLAHVDANHNNEKKYKCNLCKYTAKTANTVNLHRRLHHTDPSKRRTYQCNICSKEYHLPSKLALHYRSHTGEKPFKCSKCSKAFSSKFNMNDHMKCVHGERVELLQPDGTTSIKVIKHRRAPRGSGRRCDLCGCDFPSSATLVQHIRDRHHAHPVEQQDHNIKQEHISIEVQDESSNSSRIEIVSGSCNNQQQQYGLQEEEEEDEQEEAQNLSNNGVVSIPADAIPEYATHIQINGVEYQVLRQ</sequence>
<proteinExistence type="inferred from homology"/>
<keyword evidence="7" id="KW-0805">Transcription regulation</keyword>
<evidence type="ECO:0000256" key="2">
    <source>
        <dbReference type="ARBA" id="ARBA00006991"/>
    </source>
</evidence>
<keyword evidence="10" id="KW-0539">Nucleus</keyword>
<dbReference type="PROSITE" id="PS50157">
    <property type="entry name" value="ZINC_FINGER_C2H2_2"/>
    <property type="match status" value="7"/>
</dbReference>
<dbReference type="EMBL" id="CAXKWB010001795">
    <property type="protein sequence ID" value="CAL4065497.1"/>
    <property type="molecule type" value="Genomic_DNA"/>
</dbReference>
<name>A0AAV2PXW2_MEGNR</name>
<comment type="caution">
    <text evidence="15">The sequence shown here is derived from an EMBL/GenBank/DDBJ whole genome shotgun (WGS) entry which is preliminary data.</text>
</comment>
<evidence type="ECO:0000256" key="5">
    <source>
        <dbReference type="ARBA" id="ARBA00022771"/>
    </source>
</evidence>
<evidence type="ECO:0000256" key="9">
    <source>
        <dbReference type="ARBA" id="ARBA00023163"/>
    </source>
</evidence>
<feature type="domain" description="C2H2-type" evidence="14">
    <location>
        <begin position="729"/>
        <end position="756"/>
    </location>
</feature>
<dbReference type="InterPro" id="IPR036236">
    <property type="entry name" value="Znf_C2H2_sf"/>
</dbReference>
<organism evidence="15 16">
    <name type="scientific">Meganyctiphanes norvegica</name>
    <name type="common">Northern krill</name>
    <name type="synonym">Thysanopoda norvegica</name>
    <dbReference type="NCBI Taxonomy" id="48144"/>
    <lineage>
        <taxon>Eukaryota</taxon>
        <taxon>Metazoa</taxon>
        <taxon>Ecdysozoa</taxon>
        <taxon>Arthropoda</taxon>
        <taxon>Crustacea</taxon>
        <taxon>Multicrustacea</taxon>
        <taxon>Malacostraca</taxon>
        <taxon>Eumalacostraca</taxon>
        <taxon>Eucarida</taxon>
        <taxon>Euphausiacea</taxon>
        <taxon>Euphausiidae</taxon>
        <taxon>Meganyctiphanes</taxon>
    </lineage>
</organism>
<reference evidence="15 16" key="1">
    <citation type="submission" date="2024-05" db="EMBL/GenBank/DDBJ databases">
        <authorList>
            <person name="Wallberg A."/>
        </authorList>
    </citation>
    <scope>NUCLEOTIDE SEQUENCE [LARGE SCALE GENOMIC DNA]</scope>
</reference>
<dbReference type="PANTHER" id="PTHR24379:SF127">
    <property type="entry name" value="BLOODY FINGERS-RELATED"/>
    <property type="match status" value="1"/>
</dbReference>
<dbReference type="GO" id="GO:0008270">
    <property type="term" value="F:zinc ion binding"/>
    <property type="evidence" value="ECO:0007669"/>
    <property type="project" value="UniProtKB-KW"/>
</dbReference>
<dbReference type="SMART" id="SM00355">
    <property type="entry name" value="ZnF_C2H2"/>
    <property type="match status" value="12"/>
</dbReference>
<dbReference type="InterPro" id="IPR013087">
    <property type="entry name" value="Znf_C2H2_type"/>
</dbReference>
<keyword evidence="16" id="KW-1185">Reference proteome</keyword>
<keyword evidence="4" id="KW-0677">Repeat</keyword>
<dbReference type="GO" id="GO:0000981">
    <property type="term" value="F:DNA-binding transcription factor activity, RNA polymerase II-specific"/>
    <property type="evidence" value="ECO:0007669"/>
    <property type="project" value="TreeGrafter"/>
</dbReference>
<feature type="coiled-coil region" evidence="12">
    <location>
        <begin position="870"/>
        <end position="897"/>
    </location>
</feature>
<keyword evidence="5 11" id="KW-0863">Zinc-finger</keyword>
<dbReference type="PANTHER" id="PTHR24379">
    <property type="entry name" value="KRAB AND ZINC FINGER DOMAIN-CONTAINING"/>
    <property type="match status" value="1"/>
</dbReference>
<evidence type="ECO:0000256" key="7">
    <source>
        <dbReference type="ARBA" id="ARBA00023015"/>
    </source>
</evidence>
<keyword evidence="9" id="KW-0804">Transcription</keyword>
<accession>A0AAV2PXW2</accession>
<protein>
    <recommendedName>
        <fullName evidence="14">C2H2-type domain-containing protein</fullName>
    </recommendedName>
</protein>
<comment type="subcellular location">
    <subcellularLocation>
        <location evidence="1">Nucleus</location>
    </subcellularLocation>
</comment>
<feature type="compositionally biased region" description="Basic and acidic residues" evidence="13">
    <location>
        <begin position="237"/>
        <end position="246"/>
    </location>
</feature>
<evidence type="ECO:0000313" key="15">
    <source>
        <dbReference type="EMBL" id="CAL4065497.1"/>
    </source>
</evidence>
<evidence type="ECO:0000256" key="4">
    <source>
        <dbReference type="ARBA" id="ARBA00022737"/>
    </source>
</evidence>
<keyword evidence="12" id="KW-0175">Coiled coil</keyword>
<feature type="region of interest" description="Disordered" evidence="13">
    <location>
        <begin position="222"/>
        <end position="246"/>
    </location>
</feature>
<evidence type="ECO:0000256" key="1">
    <source>
        <dbReference type="ARBA" id="ARBA00004123"/>
    </source>
</evidence>
<evidence type="ECO:0000256" key="8">
    <source>
        <dbReference type="ARBA" id="ARBA00023125"/>
    </source>
</evidence>
<evidence type="ECO:0000313" key="16">
    <source>
        <dbReference type="Proteomes" id="UP001497623"/>
    </source>
</evidence>
<evidence type="ECO:0000259" key="14">
    <source>
        <dbReference type="PROSITE" id="PS50157"/>
    </source>
</evidence>